<dbReference type="InterPro" id="IPR050090">
    <property type="entry name" value="Tyrosine_recombinase_XerCD"/>
</dbReference>
<gene>
    <name evidence="5" type="ORF">TH63_00385</name>
</gene>
<dbReference type="CDD" id="cd01185">
    <property type="entry name" value="INTN1_C_like"/>
    <property type="match status" value="1"/>
</dbReference>
<evidence type="ECO:0000256" key="2">
    <source>
        <dbReference type="ARBA" id="ARBA00023125"/>
    </source>
</evidence>
<dbReference type="Pfam" id="PF00589">
    <property type="entry name" value="Phage_integrase"/>
    <property type="match status" value="1"/>
</dbReference>
<proteinExistence type="inferred from homology"/>
<feature type="domain" description="Tyr recombinase" evidence="4">
    <location>
        <begin position="192"/>
        <end position="355"/>
    </location>
</feature>
<evidence type="ECO:0000256" key="3">
    <source>
        <dbReference type="ARBA" id="ARBA00023172"/>
    </source>
</evidence>
<dbReference type="PANTHER" id="PTHR30349">
    <property type="entry name" value="PHAGE INTEGRASE-RELATED"/>
    <property type="match status" value="1"/>
</dbReference>
<dbReference type="InterPro" id="IPR010998">
    <property type="entry name" value="Integrase_recombinase_N"/>
</dbReference>
<reference evidence="5 6" key="1">
    <citation type="submission" date="2015-01" db="EMBL/GenBank/DDBJ databases">
        <title>Rufibacter sp./DG31D/ whole genome sequencing.</title>
        <authorList>
            <person name="Kim M.K."/>
            <person name="Srinivasan S."/>
            <person name="Lee J.-J."/>
        </authorList>
    </citation>
    <scope>NUCLEOTIDE SEQUENCE [LARGE SCALE GENOMIC DNA]</scope>
    <source>
        <strain evidence="5 6">DG31D</strain>
    </source>
</reference>
<dbReference type="OrthoDB" id="1098628at2"/>
<evidence type="ECO:0000256" key="1">
    <source>
        <dbReference type="ARBA" id="ARBA00008857"/>
    </source>
</evidence>
<dbReference type="InterPro" id="IPR035386">
    <property type="entry name" value="Arm-DNA-bind_5"/>
</dbReference>
<dbReference type="InterPro" id="IPR002104">
    <property type="entry name" value="Integrase_catalytic"/>
</dbReference>
<organism evidence="5 6">
    <name type="scientific">Rufibacter radiotolerans</name>
    <dbReference type="NCBI Taxonomy" id="1379910"/>
    <lineage>
        <taxon>Bacteria</taxon>
        <taxon>Pseudomonadati</taxon>
        <taxon>Bacteroidota</taxon>
        <taxon>Cytophagia</taxon>
        <taxon>Cytophagales</taxon>
        <taxon>Hymenobacteraceae</taxon>
        <taxon>Rufibacter</taxon>
    </lineage>
</organism>
<keyword evidence="3" id="KW-0233">DNA recombination</keyword>
<evidence type="ECO:0000313" key="6">
    <source>
        <dbReference type="Proteomes" id="UP000036458"/>
    </source>
</evidence>
<dbReference type="GO" id="GO:0015074">
    <property type="term" value="P:DNA integration"/>
    <property type="evidence" value="ECO:0007669"/>
    <property type="project" value="InterPro"/>
</dbReference>
<dbReference type="PATRIC" id="fig|1379910.4.peg.79"/>
<protein>
    <recommendedName>
        <fullName evidence="4">Tyr recombinase domain-containing protein</fullName>
    </recommendedName>
</protein>
<dbReference type="Pfam" id="PF13102">
    <property type="entry name" value="Phage_int_SAM_5"/>
    <property type="match status" value="1"/>
</dbReference>
<dbReference type="GO" id="GO:0003677">
    <property type="term" value="F:DNA binding"/>
    <property type="evidence" value="ECO:0007669"/>
    <property type="project" value="UniProtKB-KW"/>
</dbReference>
<name>A0A0H4VKM8_9BACT</name>
<dbReference type="PROSITE" id="PS51898">
    <property type="entry name" value="TYR_RECOMBINASE"/>
    <property type="match status" value="1"/>
</dbReference>
<dbReference type="InterPro" id="IPR025269">
    <property type="entry name" value="SAM-like_dom"/>
</dbReference>
<comment type="similarity">
    <text evidence="1">Belongs to the 'phage' integrase family.</text>
</comment>
<dbReference type="InterPro" id="IPR013762">
    <property type="entry name" value="Integrase-like_cat_sf"/>
</dbReference>
<dbReference type="AlphaFoldDB" id="A0A0H4VKM8"/>
<dbReference type="Gene3D" id="1.10.150.130">
    <property type="match status" value="1"/>
</dbReference>
<evidence type="ECO:0000313" key="5">
    <source>
        <dbReference type="EMBL" id="AKQ44442.1"/>
    </source>
</evidence>
<dbReference type="KEGG" id="ruf:TH63_00385"/>
<sequence>MKKLANKEPVRLREKKLTNGNLSLYLDYYKEGERQYEFLKLYLIAKPKNPLEKDANQTNLELAQRIKAKRTEEALMGTFDLQAKSLSHTDFIKFYQAYITHYTKKDNRVLSATLSKFKDFLLERYGKEKLACKDLTQNLIIGFKDYLEANQTGEGPLTYFNRFRKVVKYGIRENLFPKNPLPENLKFKSGGMTKGVLSLDEVSKLSKTPCGSDTIKRAFLFACNTGLRFGDIKELKWQDISNTELTLRQSKTQEVNRLRLNHNALKLIGEKGAPKELVFPLPSFNGSAKTIKNWAARAGIEKRITWHSARHSFATNILLLGYDLKTLSQLLGHTSIKHTQKYLSIADERKHQAVNALPDLNY</sequence>
<dbReference type="Pfam" id="PF17293">
    <property type="entry name" value="Arm-DNA-bind_5"/>
    <property type="match status" value="1"/>
</dbReference>
<dbReference type="InterPro" id="IPR011010">
    <property type="entry name" value="DNA_brk_join_enz"/>
</dbReference>
<dbReference type="GO" id="GO:0006310">
    <property type="term" value="P:DNA recombination"/>
    <property type="evidence" value="ECO:0007669"/>
    <property type="project" value="UniProtKB-KW"/>
</dbReference>
<dbReference type="PANTHER" id="PTHR30349:SF64">
    <property type="entry name" value="PROPHAGE INTEGRASE INTD-RELATED"/>
    <property type="match status" value="1"/>
</dbReference>
<keyword evidence="6" id="KW-1185">Reference proteome</keyword>
<dbReference type="Gene3D" id="1.10.443.10">
    <property type="entry name" value="Intergrase catalytic core"/>
    <property type="match status" value="1"/>
</dbReference>
<dbReference type="RefSeq" id="WP_048919179.1">
    <property type="nucleotide sequence ID" value="NZ_CP010777.1"/>
</dbReference>
<evidence type="ECO:0000259" key="4">
    <source>
        <dbReference type="PROSITE" id="PS51898"/>
    </source>
</evidence>
<dbReference type="SUPFAM" id="SSF56349">
    <property type="entry name" value="DNA breaking-rejoining enzymes"/>
    <property type="match status" value="1"/>
</dbReference>
<dbReference type="EMBL" id="CP010777">
    <property type="protein sequence ID" value="AKQ44442.1"/>
    <property type="molecule type" value="Genomic_DNA"/>
</dbReference>
<dbReference type="Proteomes" id="UP000036458">
    <property type="component" value="Chromosome"/>
</dbReference>
<accession>A0A0H4VKM8</accession>
<keyword evidence="2" id="KW-0238">DNA-binding</keyword>
<dbReference type="STRING" id="1379910.TH63_00385"/>